<accession>A0A9W9GBL7</accession>
<dbReference type="OrthoDB" id="278212at2759"/>
<dbReference type="PANTHER" id="PTHR10826:SF1">
    <property type="entry name" value="COMPLEMENT COMPONENT 1 Q SUBCOMPONENT-BINDING PROTEIN, MITOCHONDRIAL"/>
    <property type="match status" value="1"/>
</dbReference>
<evidence type="ECO:0000313" key="2">
    <source>
        <dbReference type="Proteomes" id="UP001149165"/>
    </source>
</evidence>
<dbReference type="GO" id="GO:0005759">
    <property type="term" value="C:mitochondrial matrix"/>
    <property type="evidence" value="ECO:0007669"/>
    <property type="project" value="InterPro"/>
</dbReference>
<dbReference type="EMBL" id="JAPQKH010000001">
    <property type="protein sequence ID" value="KAJ5115873.1"/>
    <property type="molecule type" value="Genomic_DNA"/>
</dbReference>
<dbReference type="Pfam" id="PF02330">
    <property type="entry name" value="MAM33"/>
    <property type="match status" value="1"/>
</dbReference>
<dbReference type="InterPro" id="IPR003428">
    <property type="entry name" value="MAM33"/>
</dbReference>
<evidence type="ECO:0000313" key="1">
    <source>
        <dbReference type="EMBL" id="KAJ5115873.1"/>
    </source>
</evidence>
<dbReference type="AlphaFoldDB" id="A0A9W9GBL7"/>
<proteinExistence type="predicted"/>
<evidence type="ECO:0008006" key="3">
    <source>
        <dbReference type="Google" id="ProtNLM"/>
    </source>
</evidence>
<protein>
    <recommendedName>
        <fullName evidence="3">Mitochondrial glycoprotein</fullName>
    </recommendedName>
</protein>
<reference evidence="1" key="1">
    <citation type="submission" date="2022-11" db="EMBL/GenBank/DDBJ databases">
        <authorList>
            <person name="Petersen C."/>
        </authorList>
    </citation>
    <scope>NUCLEOTIDE SEQUENCE</scope>
    <source>
        <strain evidence="1">IBT 30069</strain>
    </source>
</reference>
<dbReference type="Gene3D" id="3.10.280.10">
    <property type="entry name" value="Mitochondrial glycoprotein"/>
    <property type="match status" value="1"/>
</dbReference>
<dbReference type="PANTHER" id="PTHR10826">
    <property type="entry name" value="COMPLEMENT COMPONENT 1"/>
    <property type="match status" value="1"/>
</dbReference>
<comment type="caution">
    <text evidence="1">The sequence shown here is derived from an EMBL/GenBank/DDBJ whole genome shotgun (WGS) entry which is preliminary data.</text>
</comment>
<dbReference type="InterPro" id="IPR036561">
    <property type="entry name" value="MAM33_sf"/>
</dbReference>
<sequence>MLSLRAFSRSIPRVSRTVARTSLRPAVLPKPALQPWKQASKPIYAAFSTSSVFREPAADGDVELLAKLDEEVKHEKASGAEDAKEQKASIDYTLQAGEWQVKDVAGEQEVVLTKKFGNENIRVTFTVADINNLSEDPMNDLTDDALSDEADYQQNQGREVESEDDILPPTFPARLNIAVEKANNGALLIQAVIQDGDLQVEEISHFKDAELAHSQTAEKDWSRQNLYAGPPAENLDPELIAFWGRYLEERGLNVEFQNMVTDYIAFKEQKEYVSWLENVRKFIAA</sequence>
<reference evidence="1" key="2">
    <citation type="journal article" date="2023" name="IMA Fungus">
        <title>Comparative genomic study of the Penicillium genus elucidates a diverse pangenome and 15 lateral gene transfer events.</title>
        <authorList>
            <person name="Petersen C."/>
            <person name="Sorensen T."/>
            <person name="Nielsen M.R."/>
            <person name="Sondergaard T.E."/>
            <person name="Sorensen J.L."/>
            <person name="Fitzpatrick D.A."/>
            <person name="Frisvad J.C."/>
            <person name="Nielsen K.L."/>
        </authorList>
    </citation>
    <scope>NUCLEOTIDE SEQUENCE</scope>
    <source>
        <strain evidence="1">IBT 30069</strain>
    </source>
</reference>
<dbReference type="SUPFAM" id="SSF54529">
    <property type="entry name" value="Mitochondrial glycoprotein MAM33-like"/>
    <property type="match status" value="1"/>
</dbReference>
<dbReference type="Proteomes" id="UP001149165">
    <property type="component" value="Unassembled WGS sequence"/>
</dbReference>
<keyword evidence="2" id="KW-1185">Reference proteome</keyword>
<organism evidence="1 2">
    <name type="scientific">Penicillium angulare</name>
    <dbReference type="NCBI Taxonomy" id="116970"/>
    <lineage>
        <taxon>Eukaryota</taxon>
        <taxon>Fungi</taxon>
        <taxon>Dikarya</taxon>
        <taxon>Ascomycota</taxon>
        <taxon>Pezizomycotina</taxon>
        <taxon>Eurotiomycetes</taxon>
        <taxon>Eurotiomycetidae</taxon>
        <taxon>Eurotiales</taxon>
        <taxon>Aspergillaceae</taxon>
        <taxon>Penicillium</taxon>
    </lineage>
</organism>
<dbReference type="GO" id="GO:0042256">
    <property type="term" value="P:cytosolic ribosome assembly"/>
    <property type="evidence" value="ECO:0007669"/>
    <property type="project" value="TreeGrafter"/>
</dbReference>
<gene>
    <name evidence="1" type="ORF">N7456_000221</name>
</gene>
<name>A0A9W9GBL7_9EURO</name>